<gene>
    <name evidence="1" type="ORF">AZF04_17780</name>
</gene>
<dbReference type="AlphaFoldDB" id="A0A162EIT7"/>
<organism evidence="1 2">
    <name type="scientific">Alkalihalobacillus trypoxylicola</name>
    <dbReference type="NCBI Taxonomy" id="519424"/>
    <lineage>
        <taxon>Bacteria</taxon>
        <taxon>Bacillati</taxon>
        <taxon>Bacillota</taxon>
        <taxon>Bacilli</taxon>
        <taxon>Bacillales</taxon>
        <taxon>Bacillaceae</taxon>
        <taxon>Alkalihalobacillus</taxon>
    </lineage>
</organism>
<dbReference type="PROSITE" id="PS51257">
    <property type="entry name" value="PROKAR_LIPOPROTEIN"/>
    <property type="match status" value="1"/>
</dbReference>
<reference evidence="1" key="1">
    <citation type="submission" date="2016-02" db="EMBL/GenBank/DDBJ databases">
        <title>Genome sequence of Bacillus trypoxylicola KCTC 13244(T).</title>
        <authorList>
            <person name="Jeong H."/>
            <person name="Park S.-H."/>
            <person name="Choi S.-K."/>
        </authorList>
    </citation>
    <scope>NUCLEOTIDE SEQUENCE [LARGE SCALE GENOMIC DNA]</scope>
    <source>
        <strain evidence="1">KCTC 13244</strain>
    </source>
</reference>
<evidence type="ECO:0000313" key="1">
    <source>
        <dbReference type="EMBL" id="KYG33010.1"/>
    </source>
</evidence>
<accession>A0A162EIT7</accession>
<proteinExistence type="predicted"/>
<sequence length="154" mass="17812">MKKQIISSAVVLFLACLISYGALTMDAKVMERHDVPRVNQELDFHVEYNGSTMTVKWGNQSQTSRLIETSSPQYKKFWEDFLKVENQYNENIVLDHTNTLSFNVDKKALEKPIVTKEDFLKWLETSEGVILYQNQDEVNEDILLKRGYKGMKGG</sequence>
<dbReference type="RefSeq" id="WP_061948066.1">
    <property type="nucleotide sequence ID" value="NZ_LTAO01000010.1"/>
</dbReference>
<dbReference type="EMBL" id="LTAO01000010">
    <property type="protein sequence ID" value="KYG33010.1"/>
    <property type="molecule type" value="Genomic_DNA"/>
</dbReference>
<comment type="caution">
    <text evidence="1">The sequence shown here is derived from an EMBL/GenBank/DDBJ whole genome shotgun (WGS) entry which is preliminary data.</text>
</comment>
<name>A0A162EIT7_9BACI</name>
<keyword evidence="2" id="KW-1185">Reference proteome</keyword>
<evidence type="ECO:0000313" key="2">
    <source>
        <dbReference type="Proteomes" id="UP000075806"/>
    </source>
</evidence>
<protein>
    <submittedName>
        <fullName evidence="1">Uncharacterized protein</fullName>
    </submittedName>
</protein>
<dbReference type="Proteomes" id="UP000075806">
    <property type="component" value="Unassembled WGS sequence"/>
</dbReference>